<feature type="domain" description="DUF4097" evidence="1">
    <location>
        <begin position="271"/>
        <end position="396"/>
    </location>
</feature>
<accession>A0A0L8FHX7</accession>
<dbReference type="OMA" id="KTQSWFE"/>
<organism evidence="2">
    <name type="scientific">Octopus bimaculoides</name>
    <name type="common">California two-spotted octopus</name>
    <dbReference type="NCBI Taxonomy" id="37653"/>
    <lineage>
        <taxon>Eukaryota</taxon>
        <taxon>Metazoa</taxon>
        <taxon>Spiralia</taxon>
        <taxon>Lophotrochozoa</taxon>
        <taxon>Mollusca</taxon>
        <taxon>Cephalopoda</taxon>
        <taxon>Coleoidea</taxon>
        <taxon>Octopodiformes</taxon>
        <taxon>Octopoda</taxon>
        <taxon>Incirrata</taxon>
        <taxon>Octopodidae</taxon>
        <taxon>Octopus</taxon>
    </lineage>
</organism>
<dbReference type="OrthoDB" id="5984441at2759"/>
<dbReference type="PANTHER" id="PTHR34094">
    <property type="match status" value="1"/>
</dbReference>
<protein>
    <recommendedName>
        <fullName evidence="1">DUF4097 domain-containing protein</fullName>
    </recommendedName>
</protein>
<evidence type="ECO:0000313" key="2">
    <source>
        <dbReference type="EMBL" id="KOF63270.1"/>
    </source>
</evidence>
<name>A0A0L8FHX7_OCTBM</name>
<evidence type="ECO:0000259" key="1">
    <source>
        <dbReference type="Pfam" id="PF13349"/>
    </source>
</evidence>
<dbReference type="PANTHER" id="PTHR34094:SF1">
    <property type="entry name" value="PROTEIN FAM185A"/>
    <property type="match status" value="1"/>
</dbReference>
<dbReference type="KEGG" id="obi:106883255"/>
<reference evidence="2" key="1">
    <citation type="submission" date="2015-07" db="EMBL/GenBank/DDBJ databases">
        <title>MeaNS - Measles Nucleotide Surveillance Program.</title>
        <authorList>
            <person name="Tran T."/>
            <person name="Druce J."/>
        </authorList>
    </citation>
    <scope>NUCLEOTIDE SEQUENCE</scope>
    <source>
        <strain evidence="2">UCB-OBI-ISO-001</strain>
        <tissue evidence="2">Gonad</tissue>
    </source>
</reference>
<sequence>MLYKTLNKITTLSICLHRTNSTCLFLQNISVPKSHAVHTHAHLKIRPHHSLSSFRSLHTLTDRSSICQVKQNHRCFQKYLPLRSVHTAAICQSMNNDTVSYPHGTTPIQMWGHETDSFGNIDVEVPFHVLIRPLDPVQYPEMNRVFIKLLVPVSNESANKASFVSNLSRWSDIYELNSTTEEDKVIVKGHIPKDIFGDSLPEMTCLIEVPIKFTVNVQVAGKANVSIQNMEGDKINVKFHYGKCLLTQIKASEVDVYCVKGDIESSGVLQGNIRLKCQNQGVIKADRLQGQTIHCSVGGGTMDIQNIYADTCNLTASARAQLSIGSCHGDTMILMKEGNVKIKNLEGHLDGTTDEGDMDIGLTNTPKNVSVENHKGDIILGFCPTLKANFELNAKKIKLDEDFSELSEKLEKKIVGEKHLDCPQIHMELRGSIGSDNKNCSQVKAIANQGNLTLKKQDWLSSLGFSLKMD</sequence>
<gene>
    <name evidence="2" type="ORF">OCBIM_22019754mg</name>
</gene>
<dbReference type="EMBL" id="KQ431294">
    <property type="protein sequence ID" value="KOF63270.1"/>
    <property type="molecule type" value="Genomic_DNA"/>
</dbReference>
<dbReference type="InterPro" id="IPR025164">
    <property type="entry name" value="Toastrack_DUF4097"/>
</dbReference>
<dbReference type="Pfam" id="PF13349">
    <property type="entry name" value="DUF4097"/>
    <property type="match status" value="1"/>
</dbReference>
<proteinExistence type="predicted"/>
<dbReference type="AlphaFoldDB" id="A0A0L8FHX7"/>
<dbReference type="STRING" id="37653.A0A0L8FHX7"/>